<comment type="similarity">
    <text evidence="5">Belongs to the 4-toluene sulfonate uptake permease (TSUP) (TC 2.A.102) family.</text>
</comment>
<reference evidence="6 7" key="1">
    <citation type="submission" date="2018-06" db="EMBL/GenBank/DDBJ databases">
        <title>Extensive metabolic versatility and redundancy in microbially diverse, dynamic hydrothermal sediments.</title>
        <authorList>
            <person name="Dombrowski N."/>
            <person name="Teske A."/>
            <person name="Baker B.J."/>
        </authorList>
    </citation>
    <scope>NUCLEOTIDE SEQUENCE [LARGE SCALE GENOMIC DNA]</scope>
    <source>
        <strain evidence="6">B10_G13</strain>
    </source>
</reference>
<sequence>MIIKNTNNIGVNILYILIPFVLLIISFIAPIMGSGGGPFNAPILFWFGLDFKTQAIPMSLLLSIVITSSASYNYLHHKMIHFKIAIPIMIMMIFAPPLGAMLSSKINTPILIILFAILDLIIGILVFTGWLPTFRIKSTLANWIVGITFGAVFGIIVGLVGRAGGPLIVIFLLILGYESKETVATGIFIASLSSITGFLGHFHSMDIDPKLALVSIIAVLIGSHIGSQFMIKKLTDKSVKRIFSILLILIAIKLTWDAINIYLFSL</sequence>
<feature type="transmembrane region" description="Helical" evidence="5">
    <location>
        <begin position="243"/>
        <end position="264"/>
    </location>
</feature>
<feature type="transmembrane region" description="Helical" evidence="5">
    <location>
        <begin position="211"/>
        <end position="231"/>
    </location>
</feature>
<feature type="transmembrane region" description="Helical" evidence="5">
    <location>
        <begin position="55"/>
        <end position="75"/>
    </location>
</feature>
<comment type="caution">
    <text evidence="6">The sequence shown here is derived from an EMBL/GenBank/DDBJ whole genome shotgun (WGS) entry which is preliminary data.</text>
</comment>
<keyword evidence="2 5" id="KW-0812">Transmembrane</keyword>
<evidence type="ECO:0000256" key="5">
    <source>
        <dbReference type="RuleBase" id="RU363041"/>
    </source>
</evidence>
<evidence type="ECO:0000313" key="7">
    <source>
        <dbReference type="Proteomes" id="UP000271125"/>
    </source>
</evidence>
<dbReference type="PANTHER" id="PTHR43701">
    <property type="entry name" value="MEMBRANE TRANSPORTER PROTEIN MJ0441-RELATED"/>
    <property type="match status" value="1"/>
</dbReference>
<dbReference type="AlphaFoldDB" id="A0A660SJP0"/>
<organism evidence="6 7">
    <name type="scientific">candidate division TA06 bacterium</name>
    <dbReference type="NCBI Taxonomy" id="2250710"/>
    <lineage>
        <taxon>Bacteria</taxon>
        <taxon>Bacteria division TA06</taxon>
    </lineage>
</organism>
<feature type="transmembrane region" description="Helical" evidence="5">
    <location>
        <begin position="110"/>
        <end position="131"/>
    </location>
</feature>
<evidence type="ECO:0000256" key="2">
    <source>
        <dbReference type="ARBA" id="ARBA00022692"/>
    </source>
</evidence>
<evidence type="ECO:0000256" key="1">
    <source>
        <dbReference type="ARBA" id="ARBA00004141"/>
    </source>
</evidence>
<dbReference type="GO" id="GO:0005886">
    <property type="term" value="C:plasma membrane"/>
    <property type="evidence" value="ECO:0007669"/>
    <property type="project" value="UniProtKB-SubCell"/>
</dbReference>
<keyword evidence="3 5" id="KW-1133">Transmembrane helix</keyword>
<evidence type="ECO:0000256" key="3">
    <source>
        <dbReference type="ARBA" id="ARBA00022989"/>
    </source>
</evidence>
<comment type="subcellular location">
    <subcellularLocation>
        <location evidence="5">Cell membrane</location>
        <topology evidence="5">Multi-pass membrane protein</topology>
    </subcellularLocation>
    <subcellularLocation>
        <location evidence="1">Membrane</location>
        <topology evidence="1">Multi-pass membrane protein</topology>
    </subcellularLocation>
</comment>
<accession>A0A660SJP0</accession>
<dbReference type="InterPro" id="IPR002781">
    <property type="entry name" value="TM_pro_TauE-like"/>
</dbReference>
<gene>
    <name evidence="6" type="ORF">DRP43_02945</name>
</gene>
<dbReference type="InterPro" id="IPR051598">
    <property type="entry name" value="TSUP/Inactive_protease-like"/>
</dbReference>
<keyword evidence="4 5" id="KW-0472">Membrane</keyword>
<protein>
    <recommendedName>
        <fullName evidence="5">Probable membrane transporter protein</fullName>
    </recommendedName>
</protein>
<keyword evidence="5" id="KW-1003">Cell membrane</keyword>
<dbReference type="Pfam" id="PF01925">
    <property type="entry name" value="TauE"/>
    <property type="match status" value="1"/>
</dbReference>
<evidence type="ECO:0000313" key="6">
    <source>
        <dbReference type="EMBL" id="RKX70923.1"/>
    </source>
</evidence>
<feature type="transmembrane region" description="Helical" evidence="5">
    <location>
        <begin position="143"/>
        <end position="176"/>
    </location>
</feature>
<feature type="transmembrane region" description="Helical" evidence="5">
    <location>
        <begin position="182"/>
        <end position="199"/>
    </location>
</feature>
<dbReference type="EMBL" id="QNBD01000112">
    <property type="protein sequence ID" value="RKX70923.1"/>
    <property type="molecule type" value="Genomic_DNA"/>
</dbReference>
<dbReference type="Proteomes" id="UP000271125">
    <property type="component" value="Unassembled WGS sequence"/>
</dbReference>
<feature type="transmembrane region" description="Helical" evidence="5">
    <location>
        <begin position="84"/>
        <end position="104"/>
    </location>
</feature>
<proteinExistence type="inferred from homology"/>
<feature type="transmembrane region" description="Helical" evidence="5">
    <location>
        <begin position="12"/>
        <end position="35"/>
    </location>
</feature>
<name>A0A660SJP0_UNCT6</name>
<dbReference type="PANTHER" id="PTHR43701:SF2">
    <property type="entry name" value="MEMBRANE TRANSPORTER PROTEIN YJNA-RELATED"/>
    <property type="match status" value="1"/>
</dbReference>
<evidence type="ECO:0000256" key="4">
    <source>
        <dbReference type="ARBA" id="ARBA00023136"/>
    </source>
</evidence>